<dbReference type="EMBL" id="VSSQ01127316">
    <property type="protein sequence ID" value="MPN56689.1"/>
    <property type="molecule type" value="Genomic_DNA"/>
</dbReference>
<organism evidence="1">
    <name type="scientific">bioreactor metagenome</name>
    <dbReference type="NCBI Taxonomy" id="1076179"/>
    <lineage>
        <taxon>unclassified sequences</taxon>
        <taxon>metagenomes</taxon>
        <taxon>ecological metagenomes</taxon>
    </lineage>
</organism>
<protein>
    <submittedName>
        <fullName evidence="1">Uncharacterized protein</fullName>
    </submittedName>
</protein>
<dbReference type="AlphaFoldDB" id="A0A645J1V9"/>
<accession>A0A645J1V9</accession>
<name>A0A645J1V9_9ZZZZ</name>
<gene>
    <name evidence="1" type="ORF">SDC9_204380</name>
</gene>
<evidence type="ECO:0000313" key="1">
    <source>
        <dbReference type="EMBL" id="MPN56689.1"/>
    </source>
</evidence>
<proteinExistence type="predicted"/>
<reference evidence="1" key="1">
    <citation type="submission" date="2019-08" db="EMBL/GenBank/DDBJ databases">
        <authorList>
            <person name="Kucharzyk K."/>
            <person name="Murdoch R.W."/>
            <person name="Higgins S."/>
            <person name="Loffler F."/>
        </authorList>
    </citation>
    <scope>NUCLEOTIDE SEQUENCE</scope>
</reference>
<sequence length="56" mass="6106">MGNPGIADIVITIMPVIRRTTGYDTICVLRSMLRLFSDDALVTIIPVAVEISSDEI</sequence>
<comment type="caution">
    <text evidence="1">The sequence shown here is derived from an EMBL/GenBank/DDBJ whole genome shotgun (WGS) entry which is preliminary data.</text>
</comment>